<dbReference type="InterPro" id="IPR024344">
    <property type="entry name" value="MDMPI_metal-binding"/>
</dbReference>
<dbReference type="NCBIfam" id="TIGR03083">
    <property type="entry name" value="maleylpyruvate isomerase family mycothiol-dependent enzyme"/>
    <property type="match status" value="1"/>
</dbReference>
<evidence type="ECO:0000313" key="2">
    <source>
        <dbReference type="EMBL" id="MEV0971824.1"/>
    </source>
</evidence>
<proteinExistence type="predicted"/>
<dbReference type="SUPFAM" id="SSF109854">
    <property type="entry name" value="DinB/YfiT-like putative metalloenzymes"/>
    <property type="match status" value="1"/>
</dbReference>
<dbReference type="InterPro" id="IPR017517">
    <property type="entry name" value="Maleyloyr_isom"/>
</dbReference>
<sequence>MELTPARTIDGLIAEFAAFADLVGGLSPEELDLPTRCTGWAVRDIAGHVMGNAVDTAALAAGSRSPDELARAFRDHDHAAELRKVIADLRPLLHASADYWNRPSLVPERTIGNGVLTLWYDAYLHADDIRTALGRPSERGPGLAAAVRWVVAELGAKGWGPARIALDGSDDTGLVEPGGVEPGVFEAGVFEIGEAGAAEEPILRADALRFVLVATGRADPAELGLDESVNVHR</sequence>
<gene>
    <name evidence="2" type="ORF">AB0I59_24740</name>
</gene>
<protein>
    <submittedName>
        <fullName evidence="2">Maleylpyruvate isomerase family mycothiol-dependent enzyme</fullName>
    </submittedName>
</protein>
<dbReference type="InterPro" id="IPR034660">
    <property type="entry name" value="DinB/YfiT-like"/>
</dbReference>
<comment type="caution">
    <text evidence="2">The sequence shown here is derived from an EMBL/GenBank/DDBJ whole genome shotgun (WGS) entry which is preliminary data.</text>
</comment>
<dbReference type="EMBL" id="JBFALK010000014">
    <property type="protein sequence ID" value="MEV0971824.1"/>
    <property type="molecule type" value="Genomic_DNA"/>
</dbReference>
<dbReference type="Proteomes" id="UP001551675">
    <property type="component" value="Unassembled WGS sequence"/>
</dbReference>
<reference evidence="2 3" key="1">
    <citation type="submission" date="2024-06" db="EMBL/GenBank/DDBJ databases">
        <title>The Natural Products Discovery Center: Release of the First 8490 Sequenced Strains for Exploring Actinobacteria Biosynthetic Diversity.</title>
        <authorList>
            <person name="Kalkreuter E."/>
            <person name="Kautsar S.A."/>
            <person name="Yang D."/>
            <person name="Bader C.D."/>
            <person name="Teijaro C.N."/>
            <person name="Fluegel L."/>
            <person name="Davis C.M."/>
            <person name="Simpson J.R."/>
            <person name="Lauterbach L."/>
            <person name="Steele A.D."/>
            <person name="Gui C."/>
            <person name="Meng S."/>
            <person name="Li G."/>
            <person name="Viehrig K."/>
            <person name="Ye F."/>
            <person name="Su P."/>
            <person name="Kiefer A.F."/>
            <person name="Nichols A."/>
            <person name="Cepeda A.J."/>
            <person name="Yan W."/>
            <person name="Fan B."/>
            <person name="Jiang Y."/>
            <person name="Adhikari A."/>
            <person name="Zheng C.-J."/>
            <person name="Schuster L."/>
            <person name="Cowan T.M."/>
            <person name="Smanski M.J."/>
            <person name="Chevrette M.G."/>
            <person name="De Carvalho L.P.S."/>
            <person name="Shen B."/>
        </authorList>
    </citation>
    <scope>NUCLEOTIDE SEQUENCE [LARGE SCALE GENOMIC DNA]</scope>
    <source>
        <strain evidence="2 3">NPDC050100</strain>
    </source>
</reference>
<dbReference type="GO" id="GO:0016853">
    <property type="term" value="F:isomerase activity"/>
    <property type="evidence" value="ECO:0007669"/>
    <property type="project" value="UniProtKB-KW"/>
</dbReference>
<keyword evidence="2" id="KW-0413">Isomerase</keyword>
<dbReference type="RefSeq" id="WP_358136416.1">
    <property type="nucleotide sequence ID" value="NZ_JBFALK010000014.1"/>
</dbReference>
<keyword evidence="3" id="KW-1185">Reference proteome</keyword>
<organism evidence="2 3">
    <name type="scientific">Microtetraspora glauca</name>
    <dbReference type="NCBI Taxonomy" id="1996"/>
    <lineage>
        <taxon>Bacteria</taxon>
        <taxon>Bacillati</taxon>
        <taxon>Actinomycetota</taxon>
        <taxon>Actinomycetes</taxon>
        <taxon>Streptosporangiales</taxon>
        <taxon>Streptosporangiaceae</taxon>
        <taxon>Microtetraspora</taxon>
    </lineage>
</organism>
<feature type="domain" description="Mycothiol-dependent maleylpyruvate isomerase metal-binding" evidence="1">
    <location>
        <begin position="14"/>
        <end position="129"/>
    </location>
</feature>
<accession>A0ABV3GJJ9</accession>
<evidence type="ECO:0000259" key="1">
    <source>
        <dbReference type="Pfam" id="PF11716"/>
    </source>
</evidence>
<name>A0ABV3GJJ9_MICGL</name>
<dbReference type="Pfam" id="PF11716">
    <property type="entry name" value="MDMPI_N"/>
    <property type="match status" value="1"/>
</dbReference>
<dbReference type="Gene3D" id="1.20.120.450">
    <property type="entry name" value="dinb family like domain"/>
    <property type="match status" value="1"/>
</dbReference>
<evidence type="ECO:0000313" key="3">
    <source>
        <dbReference type="Proteomes" id="UP001551675"/>
    </source>
</evidence>